<protein>
    <recommendedName>
        <fullName evidence="4">Sporulation delaying protein family toxin</fullName>
    </recommendedName>
</protein>
<evidence type="ECO:0000256" key="1">
    <source>
        <dbReference type="SAM" id="SignalP"/>
    </source>
</evidence>
<dbReference type="Pfam" id="PF26137">
    <property type="entry name" value="Toxin_SdpC"/>
    <property type="match status" value="1"/>
</dbReference>
<feature type="signal peptide" evidence="1">
    <location>
        <begin position="1"/>
        <end position="27"/>
    </location>
</feature>
<gene>
    <name evidence="2" type="ORF">DVH02_30250</name>
</gene>
<evidence type="ECO:0000313" key="3">
    <source>
        <dbReference type="Proteomes" id="UP000253741"/>
    </source>
</evidence>
<keyword evidence="3" id="KW-1185">Reference proteome</keyword>
<accession>A0A370AY37</accession>
<dbReference type="OrthoDB" id="2928270at2"/>
<dbReference type="InterPro" id="IPR023888">
    <property type="entry name" value="SdpC-like"/>
</dbReference>
<comment type="caution">
    <text evidence="2">The sequence shown here is derived from an EMBL/GenBank/DDBJ whole genome shotgun (WGS) entry which is preliminary data.</text>
</comment>
<sequence>MTSKRVAAGVAVSLLIAGVGPTVTASAAPSKQEQRSVTAAAKTDGVAVYEGLFFGQGAVAKAHPDLVLARGKTDSAESAKVAAKVIGTIEAKDATFFDRFGAAMQSGNDVLVNRVLAEANTKTVAAMRAEFGDPVTADDNLGAKCVVLVLVLGVGNVVYFVNAYESANVAYQVNWVDSASPKAGDTITRERWVHQAASALRA</sequence>
<organism evidence="2 3">
    <name type="scientific">Streptomyces corynorhini</name>
    <dbReference type="NCBI Taxonomy" id="2282652"/>
    <lineage>
        <taxon>Bacteria</taxon>
        <taxon>Bacillati</taxon>
        <taxon>Actinomycetota</taxon>
        <taxon>Actinomycetes</taxon>
        <taxon>Kitasatosporales</taxon>
        <taxon>Streptomycetaceae</taxon>
        <taxon>Streptomyces</taxon>
    </lineage>
</organism>
<dbReference type="RefSeq" id="WP_114627043.1">
    <property type="nucleotide sequence ID" value="NZ_QQNA01000311.1"/>
</dbReference>
<dbReference type="AlphaFoldDB" id="A0A370AY37"/>
<feature type="chain" id="PRO_5016852896" description="Sporulation delaying protein family toxin" evidence="1">
    <location>
        <begin position="28"/>
        <end position="202"/>
    </location>
</feature>
<reference evidence="2 3" key="1">
    <citation type="submission" date="2018-07" db="EMBL/GenBank/DDBJ databases">
        <title>Streptomyces species from bats.</title>
        <authorList>
            <person name="Dunlap C."/>
        </authorList>
    </citation>
    <scope>NUCLEOTIDE SEQUENCE [LARGE SCALE GENOMIC DNA]</scope>
    <source>
        <strain evidence="2 3">AC230</strain>
    </source>
</reference>
<dbReference type="Proteomes" id="UP000253741">
    <property type="component" value="Unassembled WGS sequence"/>
</dbReference>
<keyword evidence="1" id="KW-0732">Signal</keyword>
<evidence type="ECO:0008006" key="4">
    <source>
        <dbReference type="Google" id="ProtNLM"/>
    </source>
</evidence>
<proteinExistence type="predicted"/>
<name>A0A370AY37_9ACTN</name>
<evidence type="ECO:0000313" key="2">
    <source>
        <dbReference type="EMBL" id="RDG34508.1"/>
    </source>
</evidence>
<dbReference type="EMBL" id="QQNA01000311">
    <property type="protein sequence ID" value="RDG34508.1"/>
    <property type="molecule type" value="Genomic_DNA"/>
</dbReference>